<keyword evidence="6" id="KW-0328">Glycosyltransferase</keyword>
<keyword evidence="9" id="KW-0378">Hydrolase</keyword>
<evidence type="ECO:0000259" key="20">
    <source>
        <dbReference type="Pfam" id="PF00912"/>
    </source>
</evidence>
<evidence type="ECO:0000256" key="15">
    <source>
        <dbReference type="ARBA" id="ARBA00023316"/>
    </source>
</evidence>
<keyword evidence="3" id="KW-1003">Cell membrane</keyword>
<feature type="region of interest" description="Disordered" evidence="18">
    <location>
        <begin position="616"/>
        <end position="804"/>
    </location>
</feature>
<keyword evidence="13" id="KW-0472">Membrane</keyword>
<evidence type="ECO:0000259" key="19">
    <source>
        <dbReference type="Pfam" id="PF00905"/>
    </source>
</evidence>
<proteinExistence type="inferred from homology"/>
<dbReference type="Pfam" id="PF00905">
    <property type="entry name" value="Transpeptidase"/>
    <property type="match status" value="1"/>
</dbReference>
<organism evidence="21 22">
    <name type="scientific">Mesobacillus foraminis</name>
    <dbReference type="NCBI Taxonomy" id="279826"/>
    <lineage>
        <taxon>Bacteria</taxon>
        <taxon>Bacillati</taxon>
        <taxon>Bacillota</taxon>
        <taxon>Bacilli</taxon>
        <taxon>Bacillales</taxon>
        <taxon>Bacillaceae</taxon>
        <taxon>Mesobacillus</taxon>
    </lineage>
</organism>
<keyword evidence="22" id="KW-1185">Reference proteome</keyword>
<dbReference type="PANTHER" id="PTHR32282:SF32">
    <property type="entry name" value="PENICILLIN-BINDING PROTEIN 2A"/>
    <property type="match status" value="1"/>
</dbReference>
<keyword evidence="4" id="KW-0121">Carboxypeptidase</keyword>
<evidence type="ECO:0000256" key="7">
    <source>
        <dbReference type="ARBA" id="ARBA00022679"/>
    </source>
</evidence>
<feature type="compositionally biased region" description="Acidic residues" evidence="18">
    <location>
        <begin position="772"/>
        <end position="788"/>
    </location>
</feature>
<keyword evidence="8" id="KW-0812">Transmembrane</keyword>
<evidence type="ECO:0000256" key="6">
    <source>
        <dbReference type="ARBA" id="ARBA00022676"/>
    </source>
</evidence>
<feature type="domain" description="Glycosyl transferase family 51" evidence="20">
    <location>
        <begin position="47"/>
        <end position="222"/>
    </location>
</feature>
<dbReference type="GO" id="GO:0071555">
    <property type="term" value="P:cell wall organization"/>
    <property type="evidence" value="ECO:0007669"/>
    <property type="project" value="UniProtKB-KW"/>
</dbReference>
<evidence type="ECO:0000256" key="14">
    <source>
        <dbReference type="ARBA" id="ARBA00023268"/>
    </source>
</evidence>
<evidence type="ECO:0000256" key="8">
    <source>
        <dbReference type="ARBA" id="ARBA00022692"/>
    </source>
</evidence>
<dbReference type="Proteomes" id="UP000295689">
    <property type="component" value="Unassembled WGS sequence"/>
</dbReference>
<dbReference type="InterPro" id="IPR036950">
    <property type="entry name" value="PBP_transglycosylase"/>
</dbReference>
<keyword evidence="11" id="KW-0573">Peptidoglycan synthesis</keyword>
<dbReference type="GO" id="GO:0009252">
    <property type="term" value="P:peptidoglycan biosynthetic process"/>
    <property type="evidence" value="ECO:0007669"/>
    <property type="project" value="UniProtKB-KW"/>
</dbReference>
<keyword evidence="15" id="KW-0961">Cell wall biogenesis/degradation</keyword>
<keyword evidence="7" id="KW-0808">Transferase</keyword>
<dbReference type="InterPro" id="IPR050396">
    <property type="entry name" value="Glycosyltr_51/Transpeptidase"/>
</dbReference>
<evidence type="ECO:0000256" key="2">
    <source>
        <dbReference type="ARBA" id="ARBA00007739"/>
    </source>
</evidence>
<evidence type="ECO:0000256" key="17">
    <source>
        <dbReference type="ARBA" id="ARBA00049902"/>
    </source>
</evidence>
<evidence type="ECO:0000256" key="13">
    <source>
        <dbReference type="ARBA" id="ARBA00023136"/>
    </source>
</evidence>
<dbReference type="Gene3D" id="1.10.3810.10">
    <property type="entry name" value="Biosynthetic peptidoglycan transglycosylase-like"/>
    <property type="match status" value="1"/>
</dbReference>
<dbReference type="EMBL" id="SLVV01000001">
    <property type="protein sequence ID" value="TCN28006.1"/>
    <property type="molecule type" value="Genomic_DNA"/>
</dbReference>
<dbReference type="Gene3D" id="3.40.710.10">
    <property type="entry name" value="DD-peptidase/beta-lactamase superfamily"/>
    <property type="match status" value="1"/>
</dbReference>
<dbReference type="InterPro" id="IPR012338">
    <property type="entry name" value="Beta-lactam/transpept-like"/>
</dbReference>
<evidence type="ECO:0000256" key="4">
    <source>
        <dbReference type="ARBA" id="ARBA00022645"/>
    </source>
</evidence>
<evidence type="ECO:0000256" key="12">
    <source>
        <dbReference type="ARBA" id="ARBA00022989"/>
    </source>
</evidence>
<keyword evidence="10" id="KW-0133">Cell shape</keyword>
<protein>
    <submittedName>
        <fullName evidence="21">Penicillin-binding protein 2A</fullName>
    </submittedName>
</protein>
<keyword evidence="5" id="KW-0645">Protease</keyword>
<dbReference type="Pfam" id="PF00912">
    <property type="entry name" value="Transgly"/>
    <property type="match status" value="1"/>
</dbReference>
<comment type="catalytic activity">
    <reaction evidence="16">
        <text>Preferential cleavage: (Ac)2-L-Lys-D-Ala-|-D-Ala. Also transpeptidation of peptidyl-alanyl moieties that are N-acyl substituents of D-alanine.</text>
        <dbReference type="EC" id="3.4.16.4"/>
    </reaction>
</comment>
<dbReference type="AlphaFoldDB" id="A0A4R2BLQ7"/>
<dbReference type="GO" id="GO:0008955">
    <property type="term" value="F:peptidoglycan glycosyltransferase activity"/>
    <property type="evidence" value="ECO:0007669"/>
    <property type="project" value="UniProtKB-EC"/>
</dbReference>
<dbReference type="GO" id="GO:0006508">
    <property type="term" value="P:proteolysis"/>
    <property type="evidence" value="ECO:0007669"/>
    <property type="project" value="UniProtKB-KW"/>
</dbReference>
<keyword evidence="12" id="KW-1133">Transmembrane helix</keyword>
<gene>
    <name evidence="21" type="ORF">EV146_101336</name>
</gene>
<evidence type="ECO:0000256" key="11">
    <source>
        <dbReference type="ARBA" id="ARBA00022984"/>
    </source>
</evidence>
<evidence type="ECO:0000313" key="21">
    <source>
        <dbReference type="EMBL" id="TCN28006.1"/>
    </source>
</evidence>
<reference evidence="21 22" key="1">
    <citation type="journal article" date="2015" name="Stand. Genomic Sci.">
        <title>Genomic Encyclopedia of Bacterial and Archaeal Type Strains, Phase III: the genomes of soil and plant-associated and newly described type strains.</title>
        <authorList>
            <person name="Whitman W.B."/>
            <person name="Woyke T."/>
            <person name="Klenk H.P."/>
            <person name="Zhou Y."/>
            <person name="Lilburn T.G."/>
            <person name="Beck B.J."/>
            <person name="De Vos P."/>
            <person name="Vandamme P."/>
            <person name="Eisen J.A."/>
            <person name="Garrity G."/>
            <person name="Hugenholtz P."/>
            <person name="Kyrpides N.C."/>
        </authorList>
    </citation>
    <scope>NUCLEOTIDE SEQUENCE [LARGE SCALE GENOMIC DNA]</scope>
    <source>
        <strain evidence="21 22">CV53</strain>
    </source>
</reference>
<feature type="compositionally biased region" description="Polar residues" evidence="18">
    <location>
        <begin position="660"/>
        <end position="684"/>
    </location>
</feature>
<evidence type="ECO:0000256" key="18">
    <source>
        <dbReference type="SAM" id="MobiDB-lite"/>
    </source>
</evidence>
<feature type="compositionally biased region" description="Basic and acidic residues" evidence="18">
    <location>
        <begin position="686"/>
        <end position="743"/>
    </location>
</feature>
<evidence type="ECO:0000256" key="9">
    <source>
        <dbReference type="ARBA" id="ARBA00022801"/>
    </source>
</evidence>
<dbReference type="GO" id="GO:0008658">
    <property type="term" value="F:penicillin binding"/>
    <property type="evidence" value="ECO:0007669"/>
    <property type="project" value="InterPro"/>
</dbReference>
<dbReference type="PANTHER" id="PTHR32282">
    <property type="entry name" value="BINDING PROTEIN TRANSPEPTIDASE, PUTATIVE-RELATED"/>
    <property type="match status" value="1"/>
</dbReference>
<comment type="similarity">
    <text evidence="1">In the C-terminal section; belongs to the transpeptidase family.</text>
</comment>
<dbReference type="InterPro" id="IPR001460">
    <property type="entry name" value="PCN-bd_Tpept"/>
</dbReference>
<evidence type="ECO:0000256" key="3">
    <source>
        <dbReference type="ARBA" id="ARBA00022475"/>
    </source>
</evidence>
<dbReference type="InterPro" id="IPR023346">
    <property type="entry name" value="Lysozyme-like_dom_sf"/>
</dbReference>
<evidence type="ECO:0000256" key="10">
    <source>
        <dbReference type="ARBA" id="ARBA00022960"/>
    </source>
</evidence>
<comment type="caution">
    <text evidence="21">The sequence shown here is derived from an EMBL/GenBank/DDBJ whole genome shotgun (WGS) entry which is preliminary data.</text>
</comment>
<dbReference type="NCBIfam" id="TIGR02074">
    <property type="entry name" value="PBP_1a_fam"/>
    <property type="match status" value="1"/>
</dbReference>
<dbReference type="GO" id="GO:0008360">
    <property type="term" value="P:regulation of cell shape"/>
    <property type="evidence" value="ECO:0007669"/>
    <property type="project" value="UniProtKB-KW"/>
</dbReference>
<evidence type="ECO:0000256" key="5">
    <source>
        <dbReference type="ARBA" id="ARBA00022670"/>
    </source>
</evidence>
<feature type="compositionally biased region" description="Basic and acidic residues" evidence="18">
    <location>
        <begin position="628"/>
        <end position="659"/>
    </location>
</feature>
<comment type="catalytic activity">
    <reaction evidence="17">
        <text>[GlcNAc-(1-&gt;4)-Mur2Ac(oyl-L-Ala-gamma-D-Glu-L-Lys-D-Ala-D-Ala)](n)-di-trans,octa-cis-undecaprenyl diphosphate + beta-D-GlcNAc-(1-&gt;4)-Mur2Ac(oyl-L-Ala-gamma-D-Glu-L-Lys-D-Ala-D-Ala)-di-trans,octa-cis-undecaprenyl diphosphate = [GlcNAc-(1-&gt;4)-Mur2Ac(oyl-L-Ala-gamma-D-Glu-L-Lys-D-Ala-D-Ala)](n+1)-di-trans,octa-cis-undecaprenyl diphosphate + di-trans,octa-cis-undecaprenyl diphosphate + H(+)</text>
        <dbReference type="Rhea" id="RHEA:23708"/>
        <dbReference type="Rhea" id="RHEA-COMP:9602"/>
        <dbReference type="Rhea" id="RHEA-COMP:9603"/>
        <dbReference type="ChEBI" id="CHEBI:15378"/>
        <dbReference type="ChEBI" id="CHEBI:58405"/>
        <dbReference type="ChEBI" id="CHEBI:60033"/>
        <dbReference type="ChEBI" id="CHEBI:78435"/>
        <dbReference type="EC" id="2.4.99.28"/>
    </reaction>
</comment>
<comment type="similarity">
    <text evidence="2">In the N-terminal section; belongs to the glycosyltransferase 51 family.</text>
</comment>
<dbReference type="SUPFAM" id="SSF56601">
    <property type="entry name" value="beta-lactamase/transpeptidase-like"/>
    <property type="match status" value="1"/>
</dbReference>
<dbReference type="SUPFAM" id="SSF53955">
    <property type="entry name" value="Lysozyme-like"/>
    <property type="match status" value="1"/>
</dbReference>
<evidence type="ECO:0000313" key="22">
    <source>
        <dbReference type="Proteomes" id="UP000295689"/>
    </source>
</evidence>
<dbReference type="GO" id="GO:0030288">
    <property type="term" value="C:outer membrane-bounded periplasmic space"/>
    <property type="evidence" value="ECO:0007669"/>
    <property type="project" value="TreeGrafter"/>
</dbReference>
<feature type="domain" description="Penicillin-binding protein transpeptidase" evidence="19">
    <location>
        <begin position="319"/>
        <end position="594"/>
    </location>
</feature>
<keyword evidence="14" id="KW-0511">Multifunctional enzyme</keyword>
<evidence type="ECO:0000256" key="1">
    <source>
        <dbReference type="ARBA" id="ARBA00007090"/>
    </source>
</evidence>
<dbReference type="InterPro" id="IPR001264">
    <property type="entry name" value="Glyco_trans_51"/>
</dbReference>
<name>A0A4R2BLQ7_9BACI</name>
<dbReference type="GO" id="GO:0009002">
    <property type="term" value="F:serine-type D-Ala-D-Ala carboxypeptidase activity"/>
    <property type="evidence" value="ECO:0007669"/>
    <property type="project" value="UniProtKB-EC"/>
</dbReference>
<sequence length="804" mass="88948">MNQVLVLSFSTAVLAFLGFFHVYSEGADVSALNDNLNLSTIIYDHKGEVASKISSNKNEGVKINEIPDDMKNAVIAIEDHRFYEHDGIDYLGISRAFYKNIKAGGIVEGGSTITQQLTKNTLLTSEKTYKRKIEEFFLAREIEKQYSKDEIMQMYLNRIYFGNGSWGVKRAAMNYFGKELKDISADEAALLAGLIKAPSALDPYNHYDAAIERRNVVLQAMKTQGFLSEEEYQKAVEKKVVLNEGGRDPLRGKHPFYIDHVIEEAISRYGLTQDELLSGGYRIYTEMDVSMQTAMEDTYSKDELFPKGTKDQNVQSGGVLVDPKTGGVRAIVGGRGEHVFRGFNRATQLKTQPGSIMKPLVVYTPALEEGWGVTEKLKDEEMEFNGYKPGNHSGTFKGDVPMHEALKDSLNVPAVWLLNEMGISKGLDAAKRFGIPLDENDRNLAIALGGLDKGVSPLNMAEAYSAFANDGVRTEAHAISRIEDSEGNKIVEWKEKKTKVTEKEIADKMTSMLLEVVQEGTGRGAQISGREVAGKTGTTQVPVEGIKGVKDQWFVGYTPQLVGAVWVGYDQTDEKHYLTTTSSEGAALVFKDFMGEALKGTKPASFNVKAISEYEREQKNKTKKASATKKDPVKNSIERKEKVTEEPVKKKPQTKKAEASENSQTQPQSQPVKEQPASSTSSPKPVQEKKEEKQKTEKNVSEEKKQEHKPEQAPAPKEKTNSGKPPVKEVEKEKEKEKEKEEQGNENNQSQKPEEKSSEPAPEEGSQQGGDEKEEGGATEESGGENTEEPQPPAEDTGEAEQAS</sequence>
<evidence type="ECO:0000256" key="16">
    <source>
        <dbReference type="ARBA" id="ARBA00034000"/>
    </source>
</evidence>
<accession>A0A4R2BLQ7</accession>
<dbReference type="FunFam" id="1.10.3810.10:FF:000001">
    <property type="entry name" value="Penicillin-binding protein 1A"/>
    <property type="match status" value="1"/>
</dbReference>